<dbReference type="CDD" id="cd17511">
    <property type="entry name" value="YbjN_AmyR-like"/>
    <property type="match status" value="1"/>
</dbReference>
<evidence type="ECO:0000313" key="2">
    <source>
        <dbReference type="EMBL" id="RMA42170.1"/>
    </source>
</evidence>
<evidence type="ECO:0000313" key="3">
    <source>
        <dbReference type="Proteomes" id="UP000281343"/>
    </source>
</evidence>
<feature type="signal peptide" evidence="1">
    <location>
        <begin position="1"/>
        <end position="20"/>
    </location>
</feature>
<feature type="chain" id="PRO_5018225236" evidence="1">
    <location>
        <begin position="21"/>
        <end position="164"/>
    </location>
</feature>
<keyword evidence="1" id="KW-0732">Signal</keyword>
<comment type="caution">
    <text evidence="2">The sequence shown here is derived from an EMBL/GenBank/DDBJ whole genome shotgun (WGS) entry which is preliminary data.</text>
</comment>
<organism evidence="2 3">
    <name type="scientific">Rhodophyticola porphyridii</name>
    <dbReference type="NCBI Taxonomy" id="1852017"/>
    <lineage>
        <taxon>Bacteria</taxon>
        <taxon>Pseudomonadati</taxon>
        <taxon>Pseudomonadota</taxon>
        <taxon>Alphaproteobacteria</taxon>
        <taxon>Rhodobacterales</taxon>
        <taxon>Roseobacteraceae</taxon>
        <taxon>Rhodophyticola</taxon>
    </lineage>
</organism>
<dbReference type="Proteomes" id="UP000281343">
    <property type="component" value="Unassembled WGS sequence"/>
</dbReference>
<dbReference type="InterPro" id="IPR019660">
    <property type="entry name" value="Put_sensory_transdc_reg_YbjN"/>
</dbReference>
<gene>
    <name evidence="2" type="ORF">D9R08_12055</name>
</gene>
<reference evidence="2 3" key="1">
    <citation type="submission" date="2018-10" db="EMBL/GenBank/DDBJ databases">
        <authorList>
            <person name="Jung H.S."/>
            <person name="Jeon C.O."/>
        </authorList>
    </citation>
    <scope>NUCLEOTIDE SEQUENCE [LARGE SCALE GENOMIC DNA]</scope>
    <source>
        <strain evidence="2 3">MA-7-27</strain>
    </source>
</reference>
<dbReference type="Pfam" id="PF10722">
    <property type="entry name" value="YbjN"/>
    <property type="match status" value="1"/>
</dbReference>
<keyword evidence="3" id="KW-1185">Reference proteome</keyword>
<evidence type="ECO:0000256" key="1">
    <source>
        <dbReference type="SAM" id="SignalP"/>
    </source>
</evidence>
<name>A0A3L9YH68_9RHOB</name>
<sequence length="164" mass="17831">MTRLALFALPFALLTTATLAQDAAPPAQLGTDPGAILEVARGFGAAQMEAADRAGRPLVTGMLNGTRYGVLMYGCDEGDGCDSVQFFATFSESGSTLEFLNQWNADKRFGSAYLQEDGDVILHYSTSIRYGVNQRNFEDTFDVWQVTLNQFVNRLSGLPDDAAR</sequence>
<protein>
    <submittedName>
        <fullName evidence="2">YbjN domain-containing protein</fullName>
    </submittedName>
</protein>
<dbReference type="OrthoDB" id="33037at2"/>
<proteinExistence type="predicted"/>
<dbReference type="RefSeq" id="WP_121898279.1">
    <property type="nucleotide sequence ID" value="NZ_RCNT01000005.1"/>
</dbReference>
<dbReference type="EMBL" id="RCNT01000005">
    <property type="protein sequence ID" value="RMA42170.1"/>
    <property type="molecule type" value="Genomic_DNA"/>
</dbReference>
<dbReference type="AlphaFoldDB" id="A0A3L9YH68"/>
<accession>A0A3L9YH68</accession>